<dbReference type="Pfam" id="PF00903">
    <property type="entry name" value="Glyoxalase"/>
    <property type="match status" value="1"/>
</dbReference>
<dbReference type="EMBL" id="JASJOU010000016">
    <property type="protein sequence ID" value="MDJ1505539.1"/>
    <property type="molecule type" value="Genomic_DNA"/>
</dbReference>
<gene>
    <name evidence="3" type="ORF">QNI22_33090</name>
</gene>
<dbReference type="AlphaFoldDB" id="A0AAE3RC34"/>
<dbReference type="InterPro" id="IPR004360">
    <property type="entry name" value="Glyas_Fos-R_dOase_dom"/>
</dbReference>
<dbReference type="PROSITE" id="PS00934">
    <property type="entry name" value="GLYOXALASE_I_1"/>
    <property type="match status" value="1"/>
</dbReference>
<dbReference type="InterPro" id="IPR029068">
    <property type="entry name" value="Glyas_Bleomycin-R_OHBP_Dase"/>
</dbReference>
<dbReference type="GO" id="GO:0004462">
    <property type="term" value="F:lactoylglutathione lyase activity"/>
    <property type="evidence" value="ECO:0007669"/>
    <property type="project" value="InterPro"/>
</dbReference>
<keyword evidence="1" id="KW-0479">Metal-binding</keyword>
<dbReference type="InterPro" id="IPR018146">
    <property type="entry name" value="Glyoxalase_1_CS"/>
</dbReference>
<comment type="caution">
    <text evidence="3">The sequence shown here is derived from an EMBL/GenBank/DDBJ whole genome shotgun (WGS) entry which is preliminary data.</text>
</comment>
<accession>A0AAE3RC34</accession>
<evidence type="ECO:0000313" key="3">
    <source>
        <dbReference type="EMBL" id="MDJ1505539.1"/>
    </source>
</evidence>
<name>A0AAE3RC34_9BACT</name>
<evidence type="ECO:0000259" key="2">
    <source>
        <dbReference type="PROSITE" id="PS51819"/>
    </source>
</evidence>
<dbReference type="InterPro" id="IPR037523">
    <property type="entry name" value="VOC_core"/>
</dbReference>
<evidence type="ECO:0000256" key="1">
    <source>
        <dbReference type="ARBA" id="ARBA00022723"/>
    </source>
</evidence>
<sequence>MNIQLLNHVAVHVADVKVSISFYRDILGLPQLPRPAFDFPGAWFRIGQTQEIHLIGNRTEAVHSHSRGTHFALQVDNIKAVETELKAKNATFTGPKQRPDGNWQIFIVDPDGHWIELCEIRNTI</sequence>
<dbReference type="PANTHER" id="PTHR46142">
    <property type="match status" value="1"/>
</dbReference>
<reference evidence="3" key="1">
    <citation type="submission" date="2023-05" db="EMBL/GenBank/DDBJ databases">
        <authorList>
            <person name="Zhang X."/>
        </authorList>
    </citation>
    <scope>NUCLEOTIDE SEQUENCE</scope>
    <source>
        <strain evidence="3">BD1B2-1</strain>
    </source>
</reference>
<dbReference type="GO" id="GO:0046872">
    <property type="term" value="F:metal ion binding"/>
    <property type="evidence" value="ECO:0007669"/>
    <property type="project" value="UniProtKB-KW"/>
</dbReference>
<organism evidence="3 4">
    <name type="scientific">Xanthocytophaga agilis</name>
    <dbReference type="NCBI Taxonomy" id="3048010"/>
    <lineage>
        <taxon>Bacteria</taxon>
        <taxon>Pseudomonadati</taxon>
        <taxon>Bacteroidota</taxon>
        <taxon>Cytophagia</taxon>
        <taxon>Cytophagales</taxon>
        <taxon>Rhodocytophagaceae</taxon>
        <taxon>Xanthocytophaga</taxon>
    </lineage>
</organism>
<dbReference type="SUPFAM" id="SSF54593">
    <property type="entry name" value="Glyoxalase/Bleomycin resistance protein/Dihydroxybiphenyl dioxygenase"/>
    <property type="match status" value="1"/>
</dbReference>
<dbReference type="PANTHER" id="PTHR46142:SF3">
    <property type="entry name" value="F18B13.24 PROTEIN"/>
    <property type="match status" value="1"/>
</dbReference>
<dbReference type="PROSITE" id="PS51819">
    <property type="entry name" value="VOC"/>
    <property type="match status" value="1"/>
</dbReference>
<dbReference type="RefSeq" id="WP_314517659.1">
    <property type="nucleotide sequence ID" value="NZ_JASJOU010000016.1"/>
</dbReference>
<dbReference type="Proteomes" id="UP001232063">
    <property type="component" value="Unassembled WGS sequence"/>
</dbReference>
<dbReference type="Gene3D" id="3.10.180.10">
    <property type="entry name" value="2,3-Dihydroxybiphenyl 1,2-Dioxygenase, domain 1"/>
    <property type="match status" value="1"/>
</dbReference>
<evidence type="ECO:0000313" key="4">
    <source>
        <dbReference type="Proteomes" id="UP001232063"/>
    </source>
</evidence>
<protein>
    <submittedName>
        <fullName evidence="3">VOC family protein</fullName>
    </submittedName>
</protein>
<keyword evidence="4" id="KW-1185">Reference proteome</keyword>
<feature type="domain" description="VOC" evidence="2">
    <location>
        <begin position="5"/>
        <end position="120"/>
    </location>
</feature>
<proteinExistence type="predicted"/>